<evidence type="ECO:0000313" key="8">
    <source>
        <dbReference type="EMBL" id="MBM6699429.1"/>
    </source>
</evidence>
<keyword evidence="4 6" id="KW-1133">Transmembrane helix</keyword>
<feature type="transmembrane region" description="Helical" evidence="6">
    <location>
        <begin position="421"/>
        <end position="441"/>
    </location>
</feature>
<gene>
    <name evidence="8" type="ORF">H7U32_03645</name>
</gene>
<feature type="transmembrane region" description="Helical" evidence="6">
    <location>
        <begin position="323"/>
        <end position="342"/>
    </location>
</feature>
<name>A0A938WWB3_9BIFI</name>
<dbReference type="RefSeq" id="WP_204468148.1">
    <property type="nucleotide sequence ID" value="NZ_JACLYU010000003.1"/>
</dbReference>
<evidence type="ECO:0000256" key="4">
    <source>
        <dbReference type="ARBA" id="ARBA00022989"/>
    </source>
</evidence>
<sequence length="639" mass="65483">MIAPRRPAAPENHEQGSRDWRMLPAAIGVWAAALGGHLLSAILTSPGHAAAMASAGTAAPAATAHQDGWIPTLLQATAAPLAWGMAGAAICLAATWLARAQPTARRAAAMQATVVIAAMLAAGAGALATDLTQWHDPVTARARDGPAEATVTVRTTGPATAATMRDVDCQTDGTATAITADGVRRPSQADLLVLAVGNDCGRLERGATLTLRGTLRQAEFGDATTWLVLSEDDGAAAARLEHGPDPIRRMLNHAQEAFFTVTGRLSDQGRVLVPGLTLGVLGTDHIPAGAGTPRQTATITPQSPPAVDEHYAAQLEDSFRRAGIMHLMAVSGGHFALLAGLVRRGCAALLLPRALTAAGVAACQLLLAAAMFPSDSVTRALGMGLLAAAALALGRRPQAVSALSWTVIAVILTDPGMARSFGFALSCAAVLGIVLLAQPVARACAALLPEPVAQAVGMTVAAQTGALPIQTLMEPDLPLLSIPANVLVAPFVGFSTVAGLCALAVSWASPGLGEACARAAACGTLAMERVALWLGGGGQATLPWAGGMAGAVLMALVEAGCIAACVLLRRTLSRRWTGWHGDDAQSGMPGEGFAVTPRERFGAWARDALRAVAWRDGGAMSSDAARLRPCPKHRRRTRP</sequence>
<dbReference type="Pfam" id="PF03772">
    <property type="entry name" value="Competence"/>
    <property type="match status" value="1"/>
</dbReference>
<reference evidence="8" key="1">
    <citation type="submission" date="2020-08" db="EMBL/GenBank/DDBJ databases">
        <authorList>
            <person name="Cejkova D."/>
            <person name="Kubasova T."/>
            <person name="Jahodarova E."/>
            <person name="Rychlik I."/>
        </authorList>
    </citation>
    <scope>NUCLEOTIDE SEQUENCE</scope>
    <source>
        <strain evidence="8">An836</strain>
    </source>
</reference>
<dbReference type="EMBL" id="JACLYU010000003">
    <property type="protein sequence ID" value="MBM6699429.1"/>
    <property type="molecule type" value="Genomic_DNA"/>
</dbReference>
<organism evidence="8 9">
    <name type="scientific">Bifidobacterium pullorum subsp. saeculare</name>
    <dbReference type="NCBI Taxonomy" id="78257"/>
    <lineage>
        <taxon>Bacteria</taxon>
        <taxon>Bacillati</taxon>
        <taxon>Actinomycetota</taxon>
        <taxon>Actinomycetes</taxon>
        <taxon>Bifidobacteriales</taxon>
        <taxon>Bifidobacteriaceae</taxon>
        <taxon>Bifidobacterium</taxon>
    </lineage>
</organism>
<dbReference type="AlphaFoldDB" id="A0A938WWB3"/>
<feature type="transmembrane region" description="Helical" evidence="6">
    <location>
        <begin position="21"/>
        <end position="43"/>
    </location>
</feature>
<feature type="transmembrane region" description="Helical" evidence="6">
    <location>
        <begin position="542"/>
        <end position="568"/>
    </location>
</feature>
<feature type="transmembrane region" description="Helical" evidence="6">
    <location>
        <begin position="109"/>
        <end position="128"/>
    </location>
</feature>
<evidence type="ECO:0000256" key="3">
    <source>
        <dbReference type="ARBA" id="ARBA00022692"/>
    </source>
</evidence>
<evidence type="ECO:0000259" key="7">
    <source>
        <dbReference type="Pfam" id="PF03772"/>
    </source>
</evidence>
<feature type="transmembrane region" description="Helical" evidence="6">
    <location>
        <begin position="78"/>
        <end position="97"/>
    </location>
</feature>
<evidence type="ECO:0000256" key="2">
    <source>
        <dbReference type="ARBA" id="ARBA00022475"/>
    </source>
</evidence>
<dbReference type="NCBIfam" id="TIGR00360">
    <property type="entry name" value="ComEC_N-term"/>
    <property type="match status" value="1"/>
</dbReference>
<reference evidence="8" key="2">
    <citation type="journal article" date="2021" name="Sci. Rep.">
        <title>The distribution of antibiotic resistance genes in chicken gut microbiota commensals.</title>
        <authorList>
            <person name="Juricova H."/>
            <person name="Matiasovicova J."/>
            <person name="Kubasova T."/>
            <person name="Cejkova D."/>
            <person name="Rychlik I."/>
        </authorList>
    </citation>
    <scope>NUCLEOTIDE SEQUENCE</scope>
    <source>
        <strain evidence="8">An836</strain>
    </source>
</reference>
<evidence type="ECO:0000256" key="6">
    <source>
        <dbReference type="SAM" id="Phobius"/>
    </source>
</evidence>
<feature type="transmembrane region" description="Helical" evidence="6">
    <location>
        <begin position="354"/>
        <end position="371"/>
    </location>
</feature>
<feature type="transmembrane region" description="Helical" evidence="6">
    <location>
        <begin position="482"/>
        <end position="508"/>
    </location>
</feature>
<keyword evidence="9" id="KW-1185">Reference proteome</keyword>
<dbReference type="PANTHER" id="PTHR30619:SF7">
    <property type="entry name" value="BETA-LACTAMASE DOMAIN PROTEIN"/>
    <property type="match status" value="1"/>
</dbReference>
<dbReference type="PANTHER" id="PTHR30619">
    <property type="entry name" value="DNA INTERNALIZATION/COMPETENCE PROTEIN COMEC/REC2"/>
    <property type="match status" value="1"/>
</dbReference>
<comment type="subcellular location">
    <subcellularLocation>
        <location evidence="1">Cell membrane</location>
        <topology evidence="1">Multi-pass membrane protein</topology>
    </subcellularLocation>
</comment>
<dbReference type="Proteomes" id="UP000718821">
    <property type="component" value="Unassembled WGS sequence"/>
</dbReference>
<proteinExistence type="predicted"/>
<evidence type="ECO:0000256" key="5">
    <source>
        <dbReference type="ARBA" id="ARBA00023136"/>
    </source>
</evidence>
<keyword evidence="3 6" id="KW-0812">Transmembrane</keyword>
<comment type="caution">
    <text evidence="8">The sequence shown here is derived from an EMBL/GenBank/DDBJ whole genome shotgun (WGS) entry which is preliminary data.</text>
</comment>
<dbReference type="GO" id="GO:0005886">
    <property type="term" value="C:plasma membrane"/>
    <property type="evidence" value="ECO:0007669"/>
    <property type="project" value="UniProtKB-SubCell"/>
</dbReference>
<evidence type="ECO:0000256" key="1">
    <source>
        <dbReference type="ARBA" id="ARBA00004651"/>
    </source>
</evidence>
<keyword evidence="5 6" id="KW-0472">Membrane</keyword>
<evidence type="ECO:0000313" key="9">
    <source>
        <dbReference type="Proteomes" id="UP000718821"/>
    </source>
</evidence>
<protein>
    <submittedName>
        <fullName evidence="8">ComEC/Rec2 family competence protein</fullName>
    </submittedName>
</protein>
<dbReference type="InterPro" id="IPR052159">
    <property type="entry name" value="Competence_DNA_uptake"/>
</dbReference>
<feature type="domain" description="ComEC/Rec2-related protein" evidence="7">
    <location>
        <begin position="311"/>
        <end position="564"/>
    </location>
</feature>
<accession>A0A938WWB3</accession>
<keyword evidence="2" id="KW-1003">Cell membrane</keyword>
<dbReference type="InterPro" id="IPR004477">
    <property type="entry name" value="ComEC_N"/>
</dbReference>